<feature type="domain" description="Macro" evidence="1">
    <location>
        <begin position="21"/>
        <end position="135"/>
    </location>
</feature>
<dbReference type="PANTHER" id="PTHR12521">
    <property type="entry name" value="PROTEIN C6ORF130"/>
    <property type="match status" value="1"/>
</dbReference>
<organismHost>
    <name type="scientific">Pseudomonas aeruginosa</name>
    <dbReference type="NCBI Taxonomy" id="287"/>
</organismHost>
<keyword evidence="3" id="KW-1185">Reference proteome</keyword>
<dbReference type="GO" id="GO:0140291">
    <property type="term" value="P:peptidyl-glutamate ADP-deribosylation"/>
    <property type="evidence" value="ECO:0007669"/>
    <property type="project" value="TreeGrafter"/>
</dbReference>
<name>F8SJY4_BPPA3</name>
<dbReference type="GeneID" id="26643637"/>
<dbReference type="PANTHER" id="PTHR12521:SF0">
    <property type="entry name" value="ADP-RIBOSE GLYCOHYDROLASE OARD1"/>
    <property type="match status" value="1"/>
</dbReference>
<dbReference type="Pfam" id="PF01661">
    <property type="entry name" value="Macro"/>
    <property type="match status" value="1"/>
</dbReference>
<evidence type="ECO:0000313" key="3">
    <source>
        <dbReference type="Proteomes" id="UP000008388"/>
    </source>
</evidence>
<dbReference type="RefSeq" id="YP_009217188.1">
    <property type="nucleotide sequence ID" value="NC_028999.1"/>
</dbReference>
<dbReference type="Proteomes" id="UP000008388">
    <property type="component" value="Segment"/>
</dbReference>
<reference evidence="2 3" key="1">
    <citation type="journal article" date="2011" name="Microbiology">
        <title>The Pseudomonas aeruginosa generalized transducing phage phiPA3 is a new member of the phiKZ-like group of 'jumbo' phages, and infects model laboratory strains and clinical isolates from cystic fibrosis patients.</title>
        <authorList>
            <person name="Monson R."/>
            <person name="Foulds I."/>
            <person name="Foweraker J."/>
            <person name="Welch M."/>
            <person name="Salmond G.P."/>
        </authorList>
    </citation>
    <scope>NUCLEOTIDE SEQUENCE [LARGE SCALE GENOMIC DNA]</scope>
</reference>
<dbReference type="SUPFAM" id="SSF52949">
    <property type="entry name" value="Macro domain-like"/>
    <property type="match status" value="1"/>
</dbReference>
<evidence type="ECO:0000259" key="1">
    <source>
        <dbReference type="Pfam" id="PF01661"/>
    </source>
</evidence>
<dbReference type="KEGG" id="vg:26643637"/>
<sequence>MAEFIIGKDIFQEPGDLYVITVNTVGVMGAGVAKAFRERHPDLFQRYKHDCKMKIIQIGHPVIYKGDDNKHYMMFPTKERWQDPSLPSYISAGLQWMVDNIDENADDDFIDSKWKIVMPPLGCGHGKLHFPDVRAMIEEFSQHIPNQLVVVYPPWMESVE</sequence>
<organism evidence="2 3">
    <name type="scientific">Pseudomonas phage PhiPA3</name>
    <name type="common">Pseudomonas aeruginosa phage PhiPA3</name>
    <dbReference type="NCBI Taxonomy" id="998086"/>
    <lineage>
        <taxon>Viruses</taxon>
        <taxon>Duplodnaviria</taxon>
        <taxon>Heunggongvirae</taxon>
        <taxon>Uroviricota</taxon>
        <taxon>Caudoviricetes</taxon>
        <taxon>Chimalliviridae</taxon>
        <taxon>Miltoncavirus</taxon>
        <taxon>Miltoncavirus PhiPA3</taxon>
    </lineage>
</organism>
<dbReference type="InterPro" id="IPR050892">
    <property type="entry name" value="ADP-ribose_metab_enzymes"/>
</dbReference>
<dbReference type="Gene3D" id="3.40.220.10">
    <property type="entry name" value="Leucine Aminopeptidase, subunit E, domain 1"/>
    <property type="match status" value="1"/>
</dbReference>
<proteinExistence type="predicted"/>
<evidence type="ECO:0000313" key="2">
    <source>
        <dbReference type="EMBL" id="AEH03532.1"/>
    </source>
</evidence>
<gene>
    <name evidence="2" type="primary">108</name>
</gene>
<protein>
    <submittedName>
        <fullName evidence="2">Uncharacterized protein 108</fullName>
    </submittedName>
</protein>
<dbReference type="InterPro" id="IPR043472">
    <property type="entry name" value="Macro_dom-like"/>
</dbReference>
<dbReference type="EMBL" id="HQ630627">
    <property type="protein sequence ID" value="AEH03532.1"/>
    <property type="molecule type" value="Genomic_DNA"/>
</dbReference>
<accession>F8SJY4</accession>
<dbReference type="OrthoDB" id="23979at10239"/>
<dbReference type="InterPro" id="IPR002589">
    <property type="entry name" value="Macro_dom"/>
</dbReference>